<feature type="DNA-binding region" description="H-T-H motif" evidence="2">
    <location>
        <begin position="22"/>
        <end position="41"/>
    </location>
</feature>
<keyword evidence="1 2" id="KW-0238">DNA-binding</keyword>
<feature type="domain" description="HTH tetR-type" evidence="3">
    <location>
        <begin position="1"/>
        <end position="59"/>
    </location>
</feature>
<name>A0A7X8YIF9_9VIBR</name>
<dbReference type="Proteomes" id="UP000535589">
    <property type="component" value="Unassembled WGS sequence"/>
</dbReference>
<evidence type="ECO:0000313" key="4">
    <source>
        <dbReference type="EMBL" id="NLS14575.1"/>
    </source>
</evidence>
<dbReference type="Pfam" id="PF00440">
    <property type="entry name" value="TetR_N"/>
    <property type="match status" value="1"/>
</dbReference>
<sequence>MKNVIASRLEMAFSQYGFAEPSVNQLKDACEVSLRTLYKYYPSKEAMIVAALEYRHQRYVNLLLQDAPLPGYPAIIDIITKLAWWMEEFAPHGCLYSNALAAFPSDKTISERVEQHKWQVKRFVISQSGNPMLGDAIFLVLEGMSSTWPIYGSAAVESAKQAIALLYRNNELI</sequence>
<gene>
    <name evidence="4" type="ORF">HGP28_17070</name>
</gene>
<dbReference type="Gene3D" id="1.10.357.10">
    <property type="entry name" value="Tetracycline Repressor, domain 2"/>
    <property type="match status" value="1"/>
</dbReference>
<dbReference type="GO" id="GO:0003677">
    <property type="term" value="F:DNA binding"/>
    <property type="evidence" value="ECO:0007669"/>
    <property type="project" value="UniProtKB-UniRule"/>
</dbReference>
<dbReference type="InterPro" id="IPR009057">
    <property type="entry name" value="Homeodomain-like_sf"/>
</dbReference>
<organism evidence="4 5">
    <name type="scientific">Vibrio agarilyticus</name>
    <dbReference type="NCBI Taxonomy" id="2726741"/>
    <lineage>
        <taxon>Bacteria</taxon>
        <taxon>Pseudomonadati</taxon>
        <taxon>Pseudomonadota</taxon>
        <taxon>Gammaproteobacteria</taxon>
        <taxon>Vibrionales</taxon>
        <taxon>Vibrionaceae</taxon>
        <taxon>Vibrio</taxon>
    </lineage>
</organism>
<accession>A0A7X8YIF9</accession>
<dbReference type="EMBL" id="JABAIK010000023">
    <property type="protein sequence ID" value="NLS14575.1"/>
    <property type="molecule type" value="Genomic_DNA"/>
</dbReference>
<dbReference type="InterPro" id="IPR001647">
    <property type="entry name" value="HTH_TetR"/>
</dbReference>
<evidence type="ECO:0000256" key="2">
    <source>
        <dbReference type="PROSITE-ProRule" id="PRU00335"/>
    </source>
</evidence>
<keyword evidence="5" id="KW-1185">Reference proteome</keyword>
<evidence type="ECO:0000256" key="1">
    <source>
        <dbReference type="ARBA" id="ARBA00023125"/>
    </source>
</evidence>
<evidence type="ECO:0000313" key="5">
    <source>
        <dbReference type="Proteomes" id="UP000535589"/>
    </source>
</evidence>
<dbReference type="PROSITE" id="PS50977">
    <property type="entry name" value="HTH_TETR_2"/>
    <property type="match status" value="1"/>
</dbReference>
<dbReference type="RefSeq" id="WP_168837669.1">
    <property type="nucleotide sequence ID" value="NZ_JABAIK010000023.1"/>
</dbReference>
<comment type="caution">
    <text evidence="4">The sequence shown here is derived from an EMBL/GenBank/DDBJ whole genome shotgun (WGS) entry which is preliminary data.</text>
</comment>
<dbReference type="SUPFAM" id="SSF46689">
    <property type="entry name" value="Homeodomain-like"/>
    <property type="match status" value="1"/>
</dbReference>
<evidence type="ECO:0000259" key="3">
    <source>
        <dbReference type="PROSITE" id="PS50977"/>
    </source>
</evidence>
<dbReference type="AlphaFoldDB" id="A0A7X8YIF9"/>
<protein>
    <submittedName>
        <fullName evidence="4">TetR/AcrR family transcriptional regulator</fullName>
    </submittedName>
</protein>
<proteinExistence type="predicted"/>
<reference evidence="4 5" key="1">
    <citation type="submission" date="2020-04" db="EMBL/GenBank/DDBJ databases">
        <title>Vibrio sp. SM6, a novel species isolated from seawater.</title>
        <authorList>
            <person name="Wang X."/>
        </authorList>
    </citation>
    <scope>NUCLEOTIDE SEQUENCE [LARGE SCALE GENOMIC DNA]</scope>
    <source>
        <strain evidence="4 5">SM6</strain>
    </source>
</reference>